<evidence type="ECO:0000313" key="2">
    <source>
        <dbReference type="EMBL" id="EEQ87982.2"/>
    </source>
</evidence>
<feature type="compositionally biased region" description="Basic and acidic residues" evidence="1">
    <location>
        <begin position="22"/>
        <end position="57"/>
    </location>
</feature>
<protein>
    <submittedName>
        <fullName evidence="2">Uncharacterized protein</fullName>
    </submittedName>
</protein>
<feature type="compositionally biased region" description="Basic and acidic residues" evidence="1">
    <location>
        <begin position="1"/>
        <end position="13"/>
    </location>
</feature>
<proteinExistence type="predicted"/>
<dbReference type="EMBL" id="EQ999975">
    <property type="protein sequence ID" value="EEQ87982.2"/>
    <property type="molecule type" value="Genomic_DNA"/>
</dbReference>
<evidence type="ECO:0000313" key="3">
    <source>
        <dbReference type="Proteomes" id="UP000002039"/>
    </source>
</evidence>
<evidence type="ECO:0000256" key="1">
    <source>
        <dbReference type="SAM" id="MobiDB-lite"/>
    </source>
</evidence>
<keyword evidence="3" id="KW-1185">Reference proteome</keyword>
<sequence>MSKVDSRSDEKKAVVPCYQSARLHDQKAVNESVKKSESESSKDSDITAEGFKQKDTDAEAVTEDEVKLIAQVEVEVEPAVKGIHEKKDEEELKLTEADKQ</sequence>
<dbReference type="Proteomes" id="UP000002039">
    <property type="component" value="Unassembled WGS sequence"/>
</dbReference>
<accession>A0ABP2EVI2</accession>
<organism evidence="2 3">
    <name type="scientific">Ajellomyces dermatitidis (strain ER-3 / ATCC MYA-2586)</name>
    <name type="common">Blastomyces dermatitidis</name>
    <dbReference type="NCBI Taxonomy" id="559297"/>
    <lineage>
        <taxon>Eukaryota</taxon>
        <taxon>Fungi</taxon>
        <taxon>Dikarya</taxon>
        <taxon>Ascomycota</taxon>
        <taxon>Pezizomycotina</taxon>
        <taxon>Eurotiomycetes</taxon>
        <taxon>Eurotiomycetidae</taxon>
        <taxon>Onygenales</taxon>
        <taxon>Ajellomycetaceae</taxon>
        <taxon>Blastomyces</taxon>
    </lineage>
</organism>
<gene>
    <name evidence="2" type="ORF">BDCG_03102</name>
</gene>
<reference evidence="3" key="1">
    <citation type="journal article" date="2015" name="PLoS Genet.">
        <title>The dynamic genome and transcriptome of the human fungal pathogen Blastomyces and close relative Emmonsia.</title>
        <authorList>
            <person name="Munoz J.F."/>
            <person name="Gauthier G.M."/>
            <person name="Desjardins C.A."/>
            <person name="Gallo J.E."/>
            <person name="Holder J."/>
            <person name="Sullivan T.D."/>
            <person name="Marty A.J."/>
            <person name="Carmen J.C."/>
            <person name="Chen Z."/>
            <person name="Ding L."/>
            <person name="Gujja S."/>
            <person name="Magrini V."/>
            <person name="Misas E."/>
            <person name="Mitreva M."/>
            <person name="Priest M."/>
            <person name="Saif S."/>
            <person name="Whiston E.A."/>
            <person name="Young S."/>
            <person name="Zeng Q."/>
            <person name="Goldman W.E."/>
            <person name="Mardis E.R."/>
            <person name="Taylor J.W."/>
            <person name="McEwen J.G."/>
            <person name="Clay O.K."/>
            <person name="Klein B.S."/>
            <person name="Cuomo C.A."/>
        </authorList>
    </citation>
    <scope>NUCLEOTIDE SEQUENCE [LARGE SCALE GENOMIC DNA]</scope>
    <source>
        <strain evidence="3">ER-3 / ATCC MYA-2586</strain>
    </source>
</reference>
<name>A0ABP2EVI2_AJEDR</name>
<dbReference type="GeneID" id="69025451"/>
<dbReference type="RefSeq" id="XP_045275212.1">
    <property type="nucleotide sequence ID" value="XM_045418698.1"/>
</dbReference>
<feature type="region of interest" description="Disordered" evidence="1">
    <location>
        <begin position="1"/>
        <end position="60"/>
    </location>
</feature>